<organism evidence="1 2">
    <name type="scientific">Novacetimonas pomaceti</name>
    <dbReference type="NCBI Taxonomy" id="2021998"/>
    <lineage>
        <taxon>Bacteria</taxon>
        <taxon>Pseudomonadati</taxon>
        <taxon>Pseudomonadota</taxon>
        <taxon>Alphaproteobacteria</taxon>
        <taxon>Acetobacterales</taxon>
        <taxon>Acetobacteraceae</taxon>
        <taxon>Novacetimonas</taxon>
    </lineage>
</organism>
<dbReference type="Proteomes" id="UP000247609">
    <property type="component" value="Unassembled WGS sequence"/>
</dbReference>
<protein>
    <submittedName>
        <fullName evidence="1">Uncharacterized protein</fullName>
    </submittedName>
</protein>
<evidence type="ECO:0000313" key="1">
    <source>
        <dbReference type="EMBL" id="PYD76818.1"/>
    </source>
</evidence>
<dbReference type="AlphaFoldDB" id="A0A318QHT0"/>
<comment type="caution">
    <text evidence="1">The sequence shown here is derived from an EMBL/GenBank/DDBJ whole genome shotgun (WGS) entry which is preliminary data.</text>
</comment>
<accession>A0A318QHT0</accession>
<reference evidence="1 2" key="1">
    <citation type="submission" date="2017-07" db="EMBL/GenBank/DDBJ databases">
        <title>A draft genome sequence of Komagataeibacter sp. T5K1.</title>
        <authorList>
            <person name="Skraban J."/>
            <person name="Cleenwerck I."/>
            <person name="Vandamme P."/>
            <person name="Trcek J."/>
        </authorList>
    </citation>
    <scope>NUCLEOTIDE SEQUENCE [LARGE SCALE GENOMIC DNA]</scope>
    <source>
        <strain evidence="1 2">T5K1</strain>
    </source>
</reference>
<sequence length="88" mass="9156">MRCGTGISRRMTVVAGGRPACSLHHDPFITKDARAISDGCPACGGSTRRALMAGDGGHGGKDGKGQGGPGLHPFRMGLVLHGVWVYRR</sequence>
<evidence type="ECO:0000313" key="2">
    <source>
        <dbReference type="Proteomes" id="UP000247609"/>
    </source>
</evidence>
<gene>
    <name evidence="1" type="ORF">CFR71_00135</name>
</gene>
<dbReference type="EMBL" id="NOXG01000001">
    <property type="protein sequence ID" value="PYD76818.1"/>
    <property type="molecule type" value="Genomic_DNA"/>
</dbReference>
<name>A0A318QHT0_9PROT</name>
<proteinExistence type="predicted"/>